<proteinExistence type="predicted"/>
<dbReference type="AlphaFoldDB" id="A0A6C0JU38"/>
<feature type="transmembrane region" description="Helical" evidence="1">
    <location>
        <begin position="239"/>
        <end position="258"/>
    </location>
</feature>
<evidence type="ECO:0000256" key="1">
    <source>
        <dbReference type="SAM" id="Phobius"/>
    </source>
</evidence>
<keyword evidence="1" id="KW-0812">Transmembrane</keyword>
<keyword evidence="1" id="KW-1133">Transmembrane helix</keyword>
<name>A0A6C0JU38_9ZZZZ</name>
<evidence type="ECO:0000313" key="2">
    <source>
        <dbReference type="EMBL" id="QHU08326.1"/>
    </source>
</evidence>
<protein>
    <submittedName>
        <fullName evidence="2">Uncharacterized protein</fullName>
    </submittedName>
</protein>
<reference evidence="2" key="1">
    <citation type="journal article" date="2020" name="Nature">
        <title>Giant virus diversity and host interactions through global metagenomics.</title>
        <authorList>
            <person name="Schulz F."/>
            <person name="Roux S."/>
            <person name="Paez-Espino D."/>
            <person name="Jungbluth S."/>
            <person name="Walsh D.A."/>
            <person name="Denef V.J."/>
            <person name="McMahon K.D."/>
            <person name="Konstantinidis K.T."/>
            <person name="Eloe-Fadrosh E.A."/>
            <person name="Kyrpides N.C."/>
            <person name="Woyke T."/>
        </authorList>
    </citation>
    <scope>NUCLEOTIDE SEQUENCE</scope>
    <source>
        <strain evidence="2">GVMAG-S-1062768-28</strain>
    </source>
</reference>
<organism evidence="2">
    <name type="scientific">viral metagenome</name>
    <dbReference type="NCBI Taxonomy" id="1070528"/>
    <lineage>
        <taxon>unclassified sequences</taxon>
        <taxon>metagenomes</taxon>
        <taxon>organismal metagenomes</taxon>
    </lineage>
</organism>
<feature type="transmembrane region" description="Helical" evidence="1">
    <location>
        <begin position="6"/>
        <end position="30"/>
    </location>
</feature>
<keyword evidence="1" id="KW-0472">Membrane</keyword>
<sequence>MPWIWIFFGVVVIWFLFIKPLLDFSIWIAWWNSYKDTDGNSYNCLDTIKLAYNKFSPFAYWVYTSFVPGTSLDPGSVNFISNLMLTNAEGLVNGGKISPRELCKTIVPQQLLTGKAWPTSVDGWKTLIGSWATNTNGVYSWTVTDYPNFLYKDWGIPANSPLVNGFLSNNANVVSGMEPLLGLVGSEGGGFVGMVQYIQTPEWSDAKLVSNVWGTIEPPPNVYKGDPTTNPKGCQASNYVSGISSGLMSGIFIAGALGPETGGLGVIVGAIVGIGTAAGNILSCAGT</sequence>
<feature type="transmembrane region" description="Helical" evidence="1">
    <location>
        <begin position="264"/>
        <end position="285"/>
    </location>
</feature>
<dbReference type="EMBL" id="MN740696">
    <property type="protein sequence ID" value="QHU08326.1"/>
    <property type="molecule type" value="Genomic_DNA"/>
</dbReference>
<accession>A0A6C0JU38</accession>